<dbReference type="InterPro" id="IPR001753">
    <property type="entry name" value="Enoyl-CoA_hydra/iso"/>
</dbReference>
<proteinExistence type="predicted"/>
<dbReference type="Proteomes" id="UP001385892">
    <property type="component" value="Unassembled WGS sequence"/>
</dbReference>
<reference evidence="1 2" key="1">
    <citation type="submission" date="2024-03" db="EMBL/GenBank/DDBJ databases">
        <title>Novel species of the genus Variovorax.</title>
        <authorList>
            <person name="Liu Q."/>
            <person name="Xin Y.-H."/>
        </authorList>
    </citation>
    <scope>NUCLEOTIDE SEQUENCE [LARGE SCALE GENOMIC DNA]</scope>
    <source>
        <strain evidence="1 2">KACC 18900</strain>
    </source>
</reference>
<dbReference type="EMBL" id="JBBKZT010000004">
    <property type="protein sequence ID" value="MEJ8846867.1"/>
    <property type="molecule type" value="Genomic_DNA"/>
</dbReference>
<dbReference type="InterPro" id="IPR029045">
    <property type="entry name" value="ClpP/crotonase-like_dom_sf"/>
</dbReference>
<gene>
    <name evidence="1" type="ORF">WKW82_09420</name>
</gene>
<dbReference type="CDD" id="cd06558">
    <property type="entry name" value="crotonase-like"/>
    <property type="match status" value="1"/>
</dbReference>
<evidence type="ECO:0000313" key="1">
    <source>
        <dbReference type="EMBL" id="MEJ8846867.1"/>
    </source>
</evidence>
<dbReference type="Gene3D" id="3.90.226.10">
    <property type="entry name" value="2-enoyl-CoA Hydratase, Chain A, domain 1"/>
    <property type="match status" value="1"/>
</dbReference>
<evidence type="ECO:0000313" key="2">
    <source>
        <dbReference type="Proteomes" id="UP001385892"/>
    </source>
</evidence>
<dbReference type="RefSeq" id="WP_340342021.1">
    <property type="nucleotide sequence ID" value="NZ_JBBKZT010000004.1"/>
</dbReference>
<dbReference type="SUPFAM" id="SSF52096">
    <property type="entry name" value="ClpP/crotonase"/>
    <property type="match status" value="1"/>
</dbReference>
<sequence length="263" mass="27509">MSTHVRTTLKDGVATLTLDRPQALNALSPALIIDLAAALKASAANEGTRAIVLTGTGRAFSAGGDIGWFGEVLGGGREHAQAQIAGYMESEGNPLTLAIADCRVPVVCAVNGPCVGGAVGIALAADIVIAARSAYFLVPQVPQLGAVPDLGATWMLSRLVGRSRALGITLLGDRIDATQAEQWGLIWRSFDDAALADQAHAIAQRLGNASPAAVRDTRRLIDEAPAHTLARQLDEERDAQRAHVGADFFNAACTRFLARTARD</sequence>
<dbReference type="PANTHER" id="PTHR43459">
    <property type="entry name" value="ENOYL-COA HYDRATASE"/>
    <property type="match status" value="1"/>
</dbReference>
<keyword evidence="2" id="KW-1185">Reference proteome</keyword>
<protein>
    <submittedName>
        <fullName evidence="1">Enoyl-CoA hydratase-related protein</fullName>
    </submittedName>
</protein>
<dbReference type="Pfam" id="PF00378">
    <property type="entry name" value="ECH_1"/>
    <property type="match status" value="1"/>
</dbReference>
<dbReference type="PANTHER" id="PTHR43459:SF1">
    <property type="entry name" value="EG:BACN32G11.4 PROTEIN"/>
    <property type="match status" value="1"/>
</dbReference>
<comment type="caution">
    <text evidence="1">The sequence shown here is derived from an EMBL/GenBank/DDBJ whole genome shotgun (WGS) entry which is preliminary data.</text>
</comment>
<name>A0ABU8WH78_9BURK</name>
<accession>A0ABU8WH78</accession>
<organism evidence="1 2">
    <name type="scientific">Variovorax rhizosphaerae</name>
    <dbReference type="NCBI Taxonomy" id="1836200"/>
    <lineage>
        <taxon>Bacteria</taxon>
        <taxon>Pseudomonadati</taxon>
        <taxon>Pseudomonadota</taxon>
        <taxon>Betaproteobacteria</taxon>
        <taxon>Burkholderiales</taxon>
        <taxon>Comamonadaceae</taxon>
        <taxon>Variovorax</taxon>
    </lineage>
</organism>